<dbReference type="Gene3D" id="3.20.20.80">
    <property type="entry name" value="Glycosidases"/>
    <property type="match status" value="1"/>
</dbReference>
<dbReference type="Pfam" id="PF07821">
    <property type="entry name" value="Alpha-amyl_C2"/>
    <property type="match status" value="1"/>
</dbReference>
<keyword evidence="5" id="KW-0119">Carbohydrate metabolism</keyword>
<dbReference type="SMART" id="SM00810">
    <property type="entry name" value="Alpha-amyl_C2"/>
    <property type="match status" value="1"/>
</dbReference>
<dbReference type="InterPro" id="IPR013780">
    <property type="entry name" value="Glyco_hydro_b"/>
</dbReference>
<evidence type="ECO:0000259" key="9">
    <source>
        <dbReference type="SMART" id="SM00810"/>
    </source>
</evidence>
<proteinExistence type="inferred from homology"/>
<evidence type="ECO:0000256" key="2">
    <source>
        <dbReference type="ARBA" id="ARBA00008061"/>
    </source>
</evidence>
<dbReference type="CDD" id="cd11314">
    <property type="entry name" value="AmyAc_arch_bac_plant_AmyA"/>
    <property type="match status" value="1"/>
</dbReference>
<dbReference type="InterPro" id="IPR017853">
    <property type="entry name" value="GH"/>
</dbReference>
<organism evidence="10 11">
    <name type="scientific">Sphagnum troendelagicum</name>
    <dbReference type="NCBI Taxonomy" id="128251"/>
    <lineage>
        <taxon>Eukaryota</taxon>
        <taxon>Viridiplantae</taxon>
        <taxon>Streptophyta</taxon>
        <taxon>Embryophyta</taxon>
        <taxon>Bryophyta</taxon>
        <taxon>Sphagnophytina</taxon>
        <taxon>Sphagnopsida</taxon>
        <taxon>Sphagnales</taxon>
        <taxon>Sphagnaceae</taxon>
        <taxon>Sphagnum</taxon>
    </lineage>
</organism>
<evidence type="ECO:0000313" key="11">
    <source>
        <dbReference type="Proteomes" id="UP001497512"/>
    </source>
</evidence>
<dbReference type="EMBL" id="OZ019907">
    <property type="protein sequence ID" value="CAK9206575.1"/>
    <property type="molecule type" value="Genomic_DNA"/>
</dbReference>
<sequence>MAAIPHANVSGVLQKAPASAAVAASPMSHTVLVLLQQTVPYSRCPYPLQSLVHNNSLCSQRRTSFAAAERYSQIEKLHRMQFQHKHGSPFLIIATATKGENADVLEGVGSQKGVGFSQHSSHMLPGKIMAAADSKHKLLERLRNTVDDTAASAVKEAGVAINSALTAAETAKEQAKNAEAALVEHIGLLHELSHAEKKVMSLEEGLLAAVHQLEVANAAIKSLHTELEAAKTLTKAGEARIVAAEASVHEIQVAADKAVDECENSSRHAFEVLMNATAVKEETARVAFNAQLEGLQQAVNTSGQKVEDERAQASGLEYQVLERSLAAAEAAAGVWKTRAMTAEDMLRQVKELGVETISSKSAVEQIMGGGRMQMLLEKDSRRHDLLENGPRRETPEWMQRRLDVGQQGLPPKKSLPSSADVEAMLPLELPSPGDVWSIAKARVKDDMYTAEAAEKQKIDLQRKVLEQALERKTIKKQAKDPEEAEGKLASGTGTGHEIVFQGFNWESWRRDWWVELAPKAADLSKCGITTIWLPPPTHSVAPQGYMPGDLYNLNSAYGTEDELKQCIAEMHNHNILVLGDVVLNHRCAQKQGSNGVWNVFGGKLDWGPEAIVRDDPNFQGRGNPSSGDIFHAAPNIDHSQTFVRKDIKEWMKWLRNDFQFDGWRLDFVRGFWGGYVKEYIEATTPAFAIGEYWDSLAYEGGQVCYNQDSHRQRIINWINAAGGTSSAFDVTTKGILHSALHGEFWRLIDPQGKPPGVMGWWPSRAVTFLENHDTGSTQGHWPFPRDKIMMGYAYILTHPGTPVIFYDHFYDFGLHDQIAELIAVRTRTGVHCRSPVKILQANFEGYVAKVGESLVMKIGHLDWNPSKQNNLTGSWERCIERDGYQIWQRN</sequence>
<keyword evidence="4" id="KW-0378">Hydrolase</keyword>
<comment type="catalytic activity">
    <reaction evidence="1">
        <text>Endohydrolysis of (1-&gt;4)-alpha-D-glucosidic linkages in polysaccharides containing three or more (1-&gt;4)-alpha-linked D-glucose units.</text>
        <dbReference type="EC" id="3.2.1.1"/>
    </reaction>
</comment>
<keyword evidence="11" id="KW-1185">Reference proteome</keyword>
<evidence type="ECO:0000256" key="5">
    <source>
        <dbReference type="ARBA" id="ARBA00023277"/>
    </source>
</evidence>
<gene>
    <name evidence="10" type="ORF">CSSPTR1EN2_LOCUS8417</name>
</gene>
<dbReference type="Gene3D" id="2.60.40.1180">
    <property type="entry name" value="Golgi alpha-mannosidase II"/>
    <property type="match status" value="1"/>
</dbReference>
<accession>A0ABP0TZU2</accession>
<dbReference type="InterPro" id="IPR006047">
    <property type="entry name" value="GH13_cat_dom"/>
</dbReference>
<evidence type="ECO:0000256" key="3">
    <source>
        <dbReference type="ARBA" id="ARBA00012595"/>
    </source>
</evidence>
<dbReference type="PANTHER" id="PTHR43447">
    <property type="entry name" value="ALPHA-AMYLASE"/>
    <property type="match status" value="1"/>
</dbReference>
<evidence type="ECO:0000256" key="1">
    <source>
        <dbReference type="ARBA" id="ARBA00000548"/>
    </source>
</evidence>
<feature type="domain" description="Glycosyl hydrolase family 13 catalytic" evidence="8">
    <location>
        <begin position="497"/>
        <end position="825"/>
    </location>
</feature>
<reference evidence="10" key="1">
    <citation type="submission" date="2024-02" db="EMBL/GenBank/DDBJ databases">
        <authorList>
            <consortium name="ELIXIR-Norway"/>
            <consortium name="Elixir Norway"/>
        </authorList>
    </citation>
    <scope>NUCLEOTIDE SEQUENCE</scope>
</reference>
<evidence type="ECO:0000256" key="7">
    <source>
        <dbReference type="ARBA" id="ARBA00030238"/>
    </source>
</evidence>
<evidence type="ECO:0000256" key="6">
    <source>
        <dbReference type="ARBA" id="ARBA00023295"/>
    </source>
</evidence>
<dbReference type="Pfam" id="PF00128">
    <property type="entry name" value="Alpha-amylase"/>
    <property type="match status" value="1"/>
</dbReference>
<protein>
    <recommendedName>
        <fullName evidence="3">alpha-amylase</fullName>
        <ecNumber evidence="3">3.2.1.1</ecNumber>
    </recommendedName>
    <alternativeName>
        <fullName evidence="7">1,4-alpha-D-glucan glucanohydrolase</fullName>
    </alternativeName>
</protein>
<feature type="domain" description="Alpha-amylase C-terminal beta-sheet" evidence="9">
    <location>
        <begin position="826"/>
        <end position="889"/>
    </location>
</feature>
<dbReference type="InterPro" id="IPR012850">
    <property type="entry name" value="A-amylase_bs_C"/>
</dbReference>
<name>A0ABP0TZU2_9BRYO</name>
<dbReference type="SUPFAM" id="SSF51445">
    <property type="entry name" value="(Trans)glycosidases"/>
    <property type="match status" value="1"/>
</dbReference>
<comment type="similarity">
    <text evidence="2">Belongs to the glycosyl hydrolase 13 family.</text>
</comment>
<evidence type="ECO:0000313" key="10">
    <source>
        <dbReference type="EMBL" id="CAK9206575.1"/>
    </source>
</evidence>
<dbReference type="EC" id="3.2.1.1" evidence="3"/>
<evidence type="ECO:0000259" key="8">
    <source>
        <dbReference type="SMART" id="SM00642"/>
    </source>
</evidence>
<keyword evidence="6" id="KW-0326">Glycosidase</keyword>
<dbReference type="SUPFAM" id="SSF51011">
    <property type="entry name" value="Glycosyl hydrolase domain"/>
    <property type="match status" value="1"/>
</dbReference>
<dbReference type="SMART" id="SM00642">
    <property type="entry name" value="Aamy"/>
    <property type="match status" value="1"/>
</dbReference>
<dbReference type="Proteomes" id="UP001497512">
    <property type="component" value="Chromosome 15"/>
</dbReference>
<evidence type="ECO:0000256" key="4">
    <source>
        <dbReference type="ARBA" id="ARBA00022801"/>
    </source>
</evidence>